<proteinExistence type="predicted"/>
<evidence type="ECO:0000313" key="2">
    <source>
        <dbReference type="Proteomes" id="UP000800035"/>
    </source>
</evidence>
<dbReference type="Gene3D" id="3.40.50.1820">
    <property type="entry name" value="alpha/beta hydrolase"/>
    <property type="match status" value="1"/>
</dbReference>
<keyword evidence="2" id="KW-1185">Reference proteome</keyword>
<dbReference type="Proteomes" id="UP000800035">
    <property type="component" value="Unassembled WGS sequence"/>
</dbReference>
<dbReference type="PANTHER" id="PTHR48182">
    <property type="entry name" value="PROTEIN SERAC1"/>
    <property type="match status" value="1"/>
</dbReference>
<evidence type="ECO:0000313" key="1">
    <source>
        <dbReference type="EMBL" id="KAF1951069.1"/>
    </source>
</evidence>
<gene>
    <name evidence="1" type="ORF">CC80DRAFT_509197</name>
</gene>
<accession>A0A6A5TH41</accession>
<dbReference type="OrthoDB" id="1658288at2759"/>
<dbReference type="PANTHER" id="PTHR48182:SF3">
    <property type="entry name" value="DUF676 DOMAIN-CONTAINING PROTEIN"/>
    <property type="match status" value="1"/>
</dbReference>
<protein>
    <recommendedName>
        <fullName evidence="3">DUF676 domain-containing protein</fullName>
    </recommendedName>
</protein>
<dbReference type="InterPro" id="IPR052374">
    <property type="entry name" value="SERAC1"/>
</dbReference>
<dbReference type="EMBL" id="ML977020">
    <property type="protein sequence ID" value="KAF1951069.1"/>
    <property type="molecule type" value="Genomic_DNA"/>
</dbReference>
<evidence type="ECO:0008006" key="3">
    <source>
        <dbReference type="Google" id="ProtNLM"/>
    </source>
</evidence>
<reference evidence="1" key="1">
    <citation type="journal article" date="2020" name="Stud. Mycol.">
        <title>101 Dothideomycetes genomes: a test case for predicting lifestyles and emergence of pathogens.</title>
        <authorList>
            <person name="Haridas S."/>
            <person name="Albert R."/>
            <person name="Binder M."/>
            <person name="Bloem J."/>
            <person name="Labutti K."/>
            <person name="Salamov A."/>
            <person name="Andreopoulos B."/>
            <person name="Baker S."/>
            <person name="Barry K."/>
            <person name="Bills G."/>
            <person name="Bluhm B."/>
            <person name="Cannon C."/>
            <person name="Castanera R."/>
            <person name="Culley D."/>
            <person name="Daum C."/>
            <person name="Ezra D."/>
            <person name="Gonzalez J."/>
            <person name="Henrissat B."/>
            <person name="Kuo A."/>
            <person name="Liang C."/>
            <person name="Lipzen A."/>
            <person name="Lutzoni F."/>
            <person name="Magnuson J."/>
            <person name="Mondo S."/>
            <person name="Nolan M."/>
            <person name="Ohm R."/>
            <person name="Pangilinan J."/>
            <person name="Park H.-J."/>
            <person name="Ramirez L."/>
            <person name="Alfaro M."/>
            <person name="Sun H."/>
            <person name="Tritt A."/>
            <person name="Yoshinaga Y."/>
            <person name="Zwiers L.-H."/>
            <person name="Turgeon B."/>
            <person name="Goodwin S."/>
            <person name="Spatafora J."/>
            <person name="Crous P."/>
            <person name="Grigoriev I."/>
        </authorList>
    </citation>
    <scope>NUCLEOTIDE SEQUENCE</scope>
    <source>
        <strain evidence="1">CBS 675.92</strain>
    </source>
</reference>
<dbReference type="SUPFAM" id="SSF53474">
    <property type="entry name" value="alpha/beta-Hydrolases"/>
    <property type="match status" value="1"/>
</dbReference>
<dbReference type="InterPro" id="IPR029058">
    <property type="entry name" value="AB_hydrolase_fold"/>
</dbReference>
<organism evidence="1 2">
    <name type="scientific">Byssothecium circinans</name>
    <dbReference type="NCBI Taxonomy" id="147558"/>
    <lineage>
        <taxon>Eukaryota</taxon>
        <taxon>Fungi</taxon>
        <taxon>Dikarya</taxon>
        <taxon>Ascomycota</taxon>
        <taxon>Pezizomycotina</taxon>
        <taxon>Dothideomycetes</taxon>
        <taxon>Pleosporomycetidae</taxon>
        <taxon>Pleosporales</taxon>
        <taxon>Massarineae</taxon>
        <taxon>Massarinaceae</taxon>
        <taxon>Byssothecium</taxon>
    </lineage>
</organism>
<name>A0A6A5TH41_9PLEO</name>
<sequence length="340" mass="38437">MAYCAVDDDDLGINLLQDVYNNHRRAWESIDENNVASQTIYPVDLVAIHGIGAHPLHTWTYWNPDTNTTVNWLKDGNMLHQDLPQTRIMVFGYRSDWKGNQALDVNVSEVAKQLLEYLTRARKGLENRPIAFVAHCAGGLVLIRAELGEDKYRGIFSCTIGVIFLGTPFRGAHGALADGQILKAAQEKIDAMENEDEKYEAQTVKRILEILEPGNEALFNLLEDFLAIDHALMPSIICFYETRPANVWKIANQNRKKRRLDGSALRLDIGMKYYIGSAGTASNEVVLQGGLHEQQQRTMSSWSLYSSLREGVSRQQPIYFIDALGRRTPFYIEFLRSAEA</sequence>
<dbReference type="AlphaFoldDB" id="A0A6A5TH41"/>